<name>A0A9Q8SIY8_9PEZI</name>
<sequence length="1761" mass="198870">MSGPIEVLVDKSFPRRTEFSGFVVRRMSGLTLHLLSGSPVYFNIVFWCCLWLVQNDLVASILRISTTTIETLRLASELVEGIAEEHGIVSESDLTEIGAMNQRIRSVVEKALLQKDQLIGSSILTLAKNLNTSHARFVFELLQNADDNKFVAANSRGVEPFVKFSVYRERIKIECNEDGFTYHDLKAICAIGQSSKNRSHGYIGEKGIGFKSVFMAAYKVNILSNDFSFSFTHRKGDSGLGMVTPVWEPDFIPQCEQASSSITLHLHQYDDTSLSEAARQREEINREFENLPITVLLFLRNLRRIEIQFHDDNDTETKRVEYSFSTSSSNTLIERVWLSDRESSSGETVQRKHHVTRQVIRDAPPNENRELSEGNGRADAETEVILAFPLTDDYTPIIDNQPVFAFLPMMPLGFKFIIQADFVTNSSREGIVISSARNLAIRNGIATCFLKAVEEMCQHPMLQFQWMRWLPQRHSYPWDSFWSGLLEDIVSRIKTSKILRTRGSGHLGGIHSLRRLQSNWLDEAGTPLFDDLDAEIYVAEEYQIKDLSLLEPYGLKWLSADERIARMERDLGQPAGKSRMKNPSTSTQWHSLAASTIQRLVATASPQSLARIHTLDIIPLRDGSWTSINQNRRPIYFPFCRNGLEIPADLPLSLICPEASAVDDRYKLFQLLGVQTAMVEEVQQLIFEAPVPTSKTEGTLLASVNNMKFLYSSYHHTSSGVESSTEITKLFVFDQTMEIQLPHRQDVYLATSGPYEPCRLLQPTPNQPDGFFVSFLHDQYSEHPPETPAGSEQAWFDWLERVLRIRRRLRLTSSTSPESLSPELDFVRIFRPESFIEALQHHWILLNHDDSRTSKFLRNLRDLNITCKDGRDYPLAETFLPLLELQAVVSSYLGDSTISFLQIDEAAHSASYHSKWGFLVNELGVRARDDVNLRLSILEKVIEGQPQQGSYRKILGLYEMIQLRCEESASKDQVATVKLLPPETLHLVEDGILTWRRPDTCVWAAPGVPYAYTALEGRFTNDCSEDPVDSLERFMKVTLGIGDWDEKCCIQELKHMKGANCDDFDWVVEIYEFIHACDMSESQLKDFRTLFRTTPLIFVPNGETFRWCTTAECLWSSGAKIQGRTTLSSIYEDLEDFFVETLGVQRLTLAMACDELLKKGTEQTAATIAEVKETIWAVNTLLQTATLYPDPEQLLESAIFPVEYPNGQVCLETFRTHFVIRDRKPLATIFASKVKFLDFSLDEVHRLSNFFSWLGLDSRYLSSSVKEISTVASDSQIRVQRPDRDIRRRAGGSQAGSFTDLVTTLGLRLTSTVLVRTTSMVYITHSDGKAHIHAKSSSELHIREAAGRLQIYVPLSKERQDFCYHSSLPRRLLEWVMTEPETQICGAIPHRAISAMSSALNAPIQSVSQILEAEGIIDLGGINEDDQGQEFEERSDASPPPVADSQRQGFAAEMPIRPFSLTGPRFVSGPAVTHPTFTQQTSTPASPDSNRSYRLQPNSPVDAAAASLPPDIFHFGETSTTPTATALPRLDAFSAEYLRILNNVIFSARRRSFPDFDPTRTGQSAECVSSPSSNPWIPSGSDKNIGAAGELFVYELLSHLNPSLPGFGLDNWQSTMRKYVAVHPEYSCVTPWEGQETADIVYDDRFGVLTEILIEKGYLERTKWIGKKPQYLIEVKTTPGDAARPFFVSKYQYNRMRSYTDASTSPGGSCTVYMLLRVFNLTTSDIDFNVYMDPYALQQDGTLIFTEHTWQVVPMQGNRAA</sequence>
<dbReference type="GeneID" id="73336848"/>
<dbReference type="InterPro" id="IPR036890">
    <property type="entry name" value="HATPase_C_sf"/>
</dbReference>
<feature type="compositionally biased region" description="Polar residues" evidence="1">
    <location>
        <begin position="1475"/>
        <end position="1494"/>
    </location>
</feature>
<dbReference type="Gene3D" id="3.30.565.10">
    <property type="entry name" value="Histidine kinase-like ATPase, C-terminal domain"/>
    <property type="match status" value="1"/>
</dbReference>
<keyword evidence="3" id="KW-1185">Reference proteome</keyword>
<dbReference type="KEGG" id="clup:CLUP02_02810"/>
<feature type="region of interest" description="Disordered" evidence="1">
    <location>
        <begin position="1468"/>
        <end position="1494"/>
    </location>
</feature>
<dbReference type="InterPro" id="IPR052957">
    <property type="entry name" value="Auxin_embryo_med"/>
</dbReference>
<dbReference type="Proteomes" id="UP000830671">
    <property type="component" value="Chromosome 2"/>
</dbReference>
<reference evidence="2" key="1">
    <citation type="journal article" date="2021" name="Mol. Plant Microbe Interact.">
        <title>Complete Genome Sequence of the Plant-Pathogenic Fungus Colletotrichum lupini.</title>
        <authorList>
            <person name="Baroncelli R."/>
            <person name="Pensec F."/>
            <person name="Da Lio D."/>
            <person name="Boufleur T."/>
            <person name="Vicente I."/>
            <person name="Sarrocco S."/>
            <person name="Picot A."/>
            <person name="Baraldi E."/>
            <person name="Sukno S."/>
            <person name="Thon M."/>
            <person name="Le Floch G."/>
        </authorList>
    </citation>
    <scope>NUCLEOTIDE SEQUENCE</scope>
    <source>
        <strain evidence="2">IMI 504893</strain>
    </source>
</reference>
<dbReference type="EMBL" id="CP019474">
    <property type="protein sequence ID" value="UQC77342.1"/>
    <property type="molecule type" value="Genomic_DNA"/>
</dbReference>
<gene>
    <name evidence="2" type="ORF">CLUP02_02810</name>
</gene>
<organism evidence="2 3">
    <name type="scientific">Colletotrichum lupini</name>
    <dbReference type="NCBI Taxonomy" id="145971"/>
    <lineage>
        <taxon>Eukaryota</taxon>
        <taxon>Fungi</taxon>
        <taxon>Dikarya</taxon>
        <taxon>Ascomycota</taxon>
        <taxon>Pezizomycotina</taxon>
        <taxon>Sordariomycetes</taxon>
        <taxon>Hypocreomycetidae</taxon>
        <taxon>Glomerellales</taxon>
        <taxon>Glomerellaceae</taxon>
        <taxon>Colletotrichum</taxon>
        <taxon>Colletotrichum acutatum species complex</taxon>
    </lineage>
</organism>
<dbReference type="PANTHER" id="PTHR32387">
    <property type="entry name" value="WU:FJ29H11"/>
    <property type="match status" value="1"/>
</dbReference>
<accession>A0A9Q8SIY8</accession>
<feature type="region of interest" description="Disordered" evidence="1">
    <location>
        <begin position="1428"/>
        <end position="1447"/>
    </location>
</feature>
<proteinExistence type="predicted"/>
<dbReference type="RefSeq" id="XP_049138981.1">
    <property type="nucleotide sequence ID" value="XM_049281838.1"/>
</dbReference>
<evidence type="ECO:0000256" key="1">
    <source>
        <dbReference type="SAM" id="MobiDB-lite"/>
    </source>
</evidence>
<evidence type="ECO:0000313" key="3">
    <source>
        <dbReference type="Proteomes" id="UP000830671"/>
    </source>
</evidence>
<dbReference type="SUPFAM" id="SSF55874">
    <property type="entry name" value="ATPase domain of HSP90 chaperone/DNA topoisomerase II/histidine kinase"/>
    <property type="match status" value="1"/>
</dbReference>
<evidence type="ECO:0000313" key="2">
    <source>
        <dbReference type="EMBL" id="UQC77342.1"/>
    </source>
</evidence>
<evidence type="ECO:0008006" key="4">
    <source>
        <dbReference type="Google" id="ProtNLM"/>
    </source>
</evidence>
<protein>
    <recommendedName>
        <fullName evidence="4">Protein NO VEIN C-terminal domain-containing protein</fullName>
    </recommendedName>
</protein>
<dbReference type="NCBIfam" id="NF047352">
    <property type="entry name" value="P_loop_sacsin"/>
    <property type="match status" value="1"/>
</dbReference>
<dbReference type="PANTHER" id="PTHR32387:SF0">
    <property type="entry name" value="PROTEIN NO VEIN"/>
    <property type="match status" value="1"/>
</dbReference>